<evidence type="ECO:0000256" key="1">
    <source>
        <dbReference type="SAM" id="MobiDB-lite"/>
    </source>
</evidence>
<feature type="region of interest" description="Disordered" evidence="1">
    <location>
        <begin position="45"/>
        <end position="96"/>
    </location>
</feature>
<reference evidence="3" key="1">
    <citation type="submission" date="2021-03" db="EMBL/GenBank/DDBJ databases">
        <title>Whole genome sequence of Jiella sp. CQZ9-1.</title>
        <authorList>
            <person name="Tuo L."/>
        </authorList>
    </citation>
    <scope>NUCLEOTIDE SEQUENCE</scope>
    <source>
        <strain evidence="3">CQZ9-1</strain>
    </source>
</reference>
<evidence type="ECO:0000256" key="2">
    <source>
        <dbReference type="SAM" id="Phobius"/>
    </source>
</evidence>
<name>A0A939G197_9HYPH</name>
<organism evidence="3 4">
    <name type="scientific">Jiella flava</name>
    <dbReference type="NCBI Taxonomy" id="2816857"/>
    <lineage>
        <taxon>Bacteria</taxon>
        <taxon>Pseudomonadati</taxon>
        <taxon>Pseudomonadota</taxon>
        <taxon>Alphaproteobacteria</taxon>
        <taxon>Hyphomicrobiales</taxon>
        <taxon>Aurantimonadaceae</taxon>
        <taxon>Jiella</taxon>
    </lineage>
</organism>
<feature type="transmembrane region" description="Helical" evidence="2">
    <location>
        <begin position="20"/>
        <end position="39"/>
    </location>
</feature>
<proteinExistence type="predicted"/>
<feature type="compositionally biased region" description="Low complexity" evidence="1">
    <location>
        <begin position="52"/>
        <end position="71"/>
    </location>
</feature>
<comment type="caution">
    <text evidence="3">The sequence shown here is derived from an EMBL/GenBank/DDBJ whole genome shotgun (WGS) entry which is preliminary data.</text>
</comment>
<sequence>MTKLKEESARQGRRGTPVLIVLVVALALCAIALIGFEVFGNDDVAPSLDASGTTTTTTTETTAPQTGTATQDNTVVAPGGDNGANGAAGTESGTAQ</sequence>
<accession>A0A939G197</accession>
<dbReference type="AlphaFoldDB" id="A0A939G197"/>
<gene>
    <name evidence="3" type="ORF">J1C48_15585</name>
</gene>
<keyword evidence="2" id="KW-0812">Transmembrane</keyword>
<dbReference type="Proteomes" id="UP000664122">
    <property type="component" value="Unassembled WGS sequence"/>
</dbReference>
<evidence type="ECO:0000313" key="3">
    <source>
        <dbReference type="EMBL" id="MBO0664000.1"/>
    </source>
</evidence>
<evidence type="ECO:0000313" key="4">
    <source>
        <dbReference type="Proteomes" id="UP000664122"/>
    </source>
</evidence>
<dbReference type="RefSeq" id="WP_207258920.1">
    <property type="nucleotide sequence ID" value="NZ_JAFMPP010000015.1"/>
</dbReference>
<protein>
    <submittedName>
        <fullName evidence="3">Uncharacterized protein</fullName>
    </submittedName>
</protein>
<keyword evidence="2" id="KW-1133">Transmembrane helix</keyword>
<keyword evidence="2" id="KW-0472">Membrane</keyword>
<keyword evidence="4" id="KW-1185">Reference proteome</keyword>
<dbReference type="EMBL" id="JAFMPP010000015">
    <property type="protein sequence ID" value="MBO0664000.1"/>
    <property type="molecule type" value="Genomic_DNA"/>
</dbReference>